<dbReference type="EMBL" id="BBZA01000249">
    <property type="protein sequence ID" value="GAP64378.1"/>
    <property type="molecule type" value="Genomic_DNA"/>
</dbReference>
<proteinExistence type="predicted"/>
<dbReference type="PANTHER" id="PTHR37560:SF2">
    <property type="entry name" value="DUF711 DOMAIN-CONTAINING PROTEIN"/>
    <property type="match status" value="1"/>
</dbReference>
<name>A0A0M9UDT3_9CHLR</name>
<evidence type="ECO:0008006" key="3">
    <source>
        <dbReference type="Google" id="ProtNLM"/>
    </source>
</evidence>
<dbReference type="PANTHER" id="PTHR37560">
    <property type="entry name" value="UPF0210 PROTEIN SPR0218"/>
    <property type="match status" value="1"/>
</dbReference>
<protein>
    <recommendedName>
        <fullName evidence="3">DUF711 domain-containing protein</fullName>
    </recommendedName>
</protein>
<evidence type="ECO:0000313" key="2">
    <source>
        <dbReference type="Proteomes" id="UP000037784"/>
    </source>
</evidence>
<dbReference type="InParanoid" id="A0A0M9UDT3"/>
<dbReference type="Proteomes" id="UP000037784">
    <property type="component" value="Unassembled WGS sequence"/>
</dbReference>
<dbReference type="SUPFAM" id="SSF51998">
    <property type="entry name" value="PFL-like glycyl radical enzymes"/>
    <property type="match status" value="1"/>
</dbReference>
<dbReference type="InterPro" id="IPR007841">
    <property type="entry name" value="UPF0210"/>
</dbReference>
<reference evidence="1 2" key="1">
    <citation type="journal article" date="2015" name="Genome Announc.">
        <title>Draft Genome Sequence of a Heterotrophic Facultative Anaerobic Thermophilic Bacterium, Ardenticatena maritima Strain 110ST.</title>
        <authorList>
            <person name="Kawaichi S."/>
            <person name="Yoshida T."/>
            <person name="Sako Y."/>
            <person name="Nakamura R."/>
        </authorList>
    </citation>
    <scope>NUCLEOTIDE SEQUENCE [LARGE SCALE GENOMIC DNA]</scope>
    <source>
        <strain evidence="1 2">110S</strain>
    </source>
</reference>
<comment type="caution">
    <text evidence="1">The sequence shown here is derived from an EMBL/GenBank/DDBJ whole genome shotgun (WGS) entry which is preliminary data.</text>
</comment>
<accession>A0A0M9UDT3</accession>
<dbReference type="Gene3D" id="3.20.70.20">
    <property type="match status" value="1"/>
</dbReference>
<keyword evidence="2" id="KW-1185">Reference proteome</keyword>
<evidence type="ECO:0000313" key="1">
    <source>
        <dbReference type="EMBL" id="GAP64378.1"/>
    </source>
</evidence>
<gene>
    <name evidence="1" type="ORF">ARMA_2801</name>
</gene>
<organism evidence="1 2">
    <name type="scientific">Ardenticatena maritima</name>
    <dbReference type="NCBI Taxonomy" id="872965"/>
    <lineage>
        <taxon>Bacteria</taxon>
        <taxon>Bacillati</taxon>
        <taxon>Chloroflexota</taxon>
        <taxon>Ardenticatenia</taxon>
        <taxon>Ardenticatenales</taxon>
        <taxon>Ardenticatenaceae</taxon>
        <taxon>Ardenticatena</taxon>
    </lineage>
</organism>
<reference evidence="2" key="2">
    <citation type="submission" date="2015-08" db="EMBL/GenBank/DDBJ databases">
        <title>Draft Genome Sequence of a Heterotrophic Facultative Anaerobic Bacterium Ardenticatena maritima Strain 110S.</title>
        <authorList>
            <person name="Kawaichi S."/>
            <person name="Yoshida T."/>
            <person name="Sako Y."/>
            <person name="Nakamura R."/>
        </authorList>
    </citation>
    <scope>NUCLEOTIDE SEQUENCE [LARGE SCALE GENOMIC DNA]</scope>
    <source>
        <strain evidence="2">110S</strain>
    </source>
</reference>
<sequence>MRSITFFTSIDPFDPQPHLEPLAQAAADIRETLNARGFTVQTVRLALPPWHTWGDDRDVYTLALYLNREAPQMGFDYTSLGTLDATQRNQHTRLQTLTRILEATQTIFCSVLYASVSEGIHISVAREIAALIRHLATVEENGFANLRFAALANVPPYSPFFPAAYAHPKEPPTVALALECGDLLVEAYTDADTLGMARARLAAALESHGRALTIIMDELAQRHNLIFKGLDFSMAPFPTPDKSTAAGIEALGASPFGAPGTLMAAALTTDALRRARFLHTGFNGLMLPVLEDAILAARAGETYSVHDLLLYSAVCGTGLDTVPLPGDVSERALTGLLLDVAALAVRLNKPLTARLMPIPGKQAGDLTDFNFEYFANGRVLHLHEPGEGALWQTMLDEIVELF</sequence>
<dbReference type="Pfam" id="PF05167">
    <property type="entry name" value="DUF711"/>
    <property type="match status" value="1"/>
</dbReference>
<dbReference type="AlphaFoldDB" id="A0A0M9UDT3"/>